<feature type="compositionally biased region" description="Polar residues" evidence="10">
    <location>
        <begin position="551"/>
        <end position="568"/>
    </location>
</feature>
<sequence>MTHQNHQTNGASLEDCHTNFFALTDLCGIKWRKCIWGESGFNPEPLQDPVLASFSKCLAADILCVWRRVGAQQQTPVGVGPGPGGLFDPIGLPHSRTVAPPLSLLAAKELWIFWYGEEPDLSGLVAPELLSTEGEQGSWESGLSYECRSLLFKALHNLIERCLLSRDFVRLGKWFVQPYDGSEKALEKSGHLSFSFAFFVHGESTVCASIDVRQHPPVRSLTKHHLSQTQAVSGAPGVQVILAPFGLSGTLTGQTYKALDPQTHRLMEDWKHFYPINVSENSDLPLAVEVLVGNVKLRYPSCYVLVTDLDESTGALLASAPSNSMKTSSLPSTGVTVSVVPHHQHHPDSMVHASTPATELSERVWQDCLIGVTTTKPSQTATTTTTASTNNTKQISSNSNSGNSTSSSNTTNNSSEAQLGHWDFSDATLKKPCSCSKCKKVGTKVNQGKNQSGNFDGLKGGQVARNLRTPFHRRPLAQKNTDDCSNPLTRHVIGSYNPSGASTPHHGHHHQSDSLLAAPSTPSVGAPSPLTNPHSVPQPSSVPSSIDPTMPTLSPQHPTPLQQPNTPSNDEKVTRTPTSDLHGGPKSVSSVSNQVFSPYTSAGSLDCGIKMSSQESIGGPGSAPPPVTTSAPSLQLASHQLQTSTHMTSTATPTVPVVNLLKRPVLSSKDYESALLEEEVHSQLLYDYSTLDAWLNHPVKRFKPAEPNTRGGPGPPRLSSSSSSSLYNNPYAPPLPSSPPAQSPVFIKSEPGLTSNQEEDKKDFEITSANEPKCPTTTADSMYITENTTFKDLDRLFDNSDDTSSDETLQVPTPPGSNKPAGSEDGGSLNSTNSLLVRPPRGSGTCGTGILRPEELSKMFPTPPSLEHNPNASPCGGQLSDTPTHESVSDYLLPATLRIKQETYPDMGSPPEEPIEDWSYVFRPPTTYKFVGSSKYAPLLHLPSHNLPPVTLPTPNVYKPSYMFQNNNAPQQHHVDKSNSIVPSIGNITTSFQQRNLPSHPRGSPAHFPPSPMNSWHRGPGSTGVRTPLQAPPPYSPATPTAGPNSYHNKNINSVEPAPSSVSGGVQNSRTPEANSLIVNILLGDTLMNIFRDHNFDSCTLCVCNAELGSSKVVGNIRGADAAVYLPQTSVGSQVSPFSPGSSSNHHNLDEDSIRCSCGFSAVVNRRLSHRAGLFYEDELEITGVAEEPVEKDDLNGAAVSVMDRVREQCVIVHSASNALLRAARLHRPPSAPPTFNLLEFTDNNQVTIVALEQGRLAQLESSTVAMCKVEEMAARQQQLLSSQHCVSNRSCIHRWPFLRARGPRCNQDIIRVMKTLQPLLQDAIQKKCTTRLWDAPYTVSGPLTWRQFHRLAGRGADDRCEPQPIPSIMVGHEKDWLSISPYAVQYWEKLLLEPYCYTRDIAYIVVAPDNEYILQRTRSFFKELSSVYEVCRLGRHCPITKVLRDGILRVGKSAAAKLAKEPVDEWFTMLGESHVTSMLKLYAQVCRHYLAPQLSQCPMDRTLLDPPEAANQPRHGDRPAPSPMPPPNSVDGSDKAPSTPKSESTDDSKGGGDSATPSSQELNHDTSSDEEGDPPAIVIYLVEPFTIGADSNHNGTSADVQRLACLGLLRCFNTVLASLPENINTNISLQIISLESIVELGRSGDRKCKLDDMRALAMSVFSQCRRYLSHTSNIKALTGFGTAAMTDLFLKNKDEKNKAPYKVYTPPYILTCARDKTTGGGSGDGDILSGSSSNNGGPPADQKCSVLYVCYCLSEDQRWLLASATDEQGILLDTATINIHIPNRSRRRKASARRLGLQKLMDFILGVMSQSVTPWRLIIGRVGRIGHGELKGWSWLLSRKSLLEASKHLKEICSQCSLQYPTDVPSILSACLVSLEPDSALRLMPDQFTPDERFSQASVNCQLSTPEDVSCTHILVFPTSATTQSSQTAFQDIQHGINTELGDDELFSALNDDMPEGMTDFNDIFGTWTDADPSGGRSPNGSPRGRGDSSSQPGSPMGGPSDDHNVFPCNGGLSRGGGGLNDVQEEVGALLQQPLALGYLVSTAPVGKMPRWFWSACPHLESVCPTFLKSALHMHTNNMQQNQADEILQQQTTVAGHPLDSQITTDVLRYVLEGYNTLSWLAMDSNTHDRLSCLPVHMQVLMQLYYMTSALV</sequence>
<dbReference type="InterPro" id="IPR041285">
    <property type="entry name" value="MID_MedPIWI"/>
</dbReference>
<keyword evidence="5 9" id="KW-0805">Transcription regulation</keyword>
<feature type="region of interest" description="Disordered" evidence="10">
    <location>
        <begin position="794"/>
        <end position="886"/>
    </location>
</feature>
<feature type="compositionally biased region" description="Pro residues" evidence="10">
    <location>
        <begin position="731"/>
        <end position="742"/>
    </location>
</feature>
<keyword evidence="4 9" id="KW-0678">Repressor</keyword>
<evidence type="ECO:0000259" key="11">
    <source>
        <dbReference type="Pfam" id="PF06333"/>
    </source>
</evidence>
<evidence type="ECO:0000256" key="5">
    <source>
        <dbReference type="ARBA" id="ARBA00023015"/>
    </source>
</evidence>
<feature type="region of interest" description="Disordered" evidence="10">
    <location>
        <begin position="1501"/>
        <end position="1575"/>
    </location>
</feature>
<evidence type="ECO:0000313" key="14">
    <source>
        <dbReference type="Proteomes" id="UP001152759"/>
    </source>
</evidence>
<feature type="region of interest" description="Disordered" evidence="10">
    <location>
        <begin position="376"/>
        <end position="417"/>
    </location>
</feature>
<feature type="compositionally biased region" description="Low complexity" evidence="10">
    <location>
        <begin position="1974"/>
        <end position="2001"/>
    </location>
</feature>
<reference evidence="13" key="1">
    <citation type="submission" date="2021-12" db="EMBL/GenBank/DDBJ databases">
        <authorList>
            <person name="King R."/>
        </authorList>
    </citation>
    <scope>NUCLEOTIDE SEQUENCE</scope>
</reference>
<feature type="compositionally biased region" description="Polar residues" evidence="10">
    <location>
        <begin position="444"/>
        <end position="454"/>
    </location>
</feature>
<feature type="region of interest" description="Disordered" evidence="10">
    <location>
        <begin position="1959"/>
        <end position="2021"/>
    </location>
</feature>
<feature type="compositionally biased region" description="Low complexity" evidence="10">
    <location>
        <begin position="533"/>
        <end position="548"/>
    </location>
</feature>
<comment type="function">
    <text evidence="9">Component of the Mediator complex, a coactivator involved in regulated transcription of nearly all RNA polymerase II-dependent genes. Mediator functions as a bridge to convey information from gene-specific regulatory proteins to the basal RNA polymerase II transcription machinery. Mediator is recruited to promoters by direct interactions with regulatory proteins and serves as a scaffold for the assembly of a functional preinitiation complex with RNA polymerase II and the general transcription factors.</text>
</comment>
<dbReference type="GO" id="GO:0045944">
    <property type="term" value="P:positive regulation of transcription by RNA polymerase II"/>
    <property type="evidence" value="ECO:0007669"/>
    <property type="project" value="TreeGrafter"/>
</dbReference>
<evidence type="ECO:0000256" key="6">
    <source>
        <dbReference type="ARBA" id="ARBA00023159"/>
    </source>
</evidence>
<evidence type="ECO:0000256" key="8">
    <source>
        <dbReference type="ARBA" id="ARBA00023242"/>
    </source>
</evidence>
<comment type="similarity">
    <text evidence="2 9">Belongs to the Mediator complex subunit 13 family.</text>
</comment>
<evidence type="ECO:0000256" key="3">
    <source>
        <dbReference type="ARBA" id="ARBA00019618"/>
    </source>
</evidence>
<evidence type="ECO:0000256" key="4">
    <source>
        <dbReference type="ARBA" id="ARBA00022491"/>
    </source>
</evidence>
<dbReference type="GO" id="GO:0003713">
    <property type="term" value="F:transcription coactivator activity"/>
    <property type="evidence" value="ECO:0007669"/>
    <property type="project" value="TreeGrafter"/>
</dbReference>
<dbReference type="Pfam" id="PF06333">
    <property type="entry name" value="Med13_C"/>
    <property type="match status" value="1"/>
</dbReference>
<evidence type="ECO:0000256" key="9">
    <source>
        <dbReference type="RuleBase" id="RU364134"/>
    </source>
</evidence>
<dbReference type="Pfam" id="PF18296">
    <property type="entry name" value="MID_MedPIWI"/>
    <property type="match status" value="1"/>
</dbReference>
<feature type="domain" description="MID" evidence="12">
    <location>
        <begin position="1400"/>
        <end position="1667"/>
    </location>
</feature>
<keyword evidence="7 9" id="KW-0804">Transcription</keyword>
<feature type="region of interest" description="Disordered" evidence="10">
    <location>
        <begin position="440"/>
        <end position="592"/>
    </location>
</feature>
<evidence type="ECO:0000256" key="2">
    <source>
        <dbReference type="ARBA" id="ARBA00009354"/>
    </source>
</evidence>
<dbReference type="InterPro" id="IPR051139">
    <property type="entry name" value="Mediator_complx_sub13"/>
</dbReference>
<feature type="region of interest" description="Disordered" evidence="10">
    <location>
        <begin position="610"/>
        <end position="631"/>
    </location>
</feature>
<comment type="subcellular location">
    <subcellularLocation>
        <location evidence="1 9">Nucleus</location>
    </subcellularLocation>
</comment>
<feature type="region of interest" description="Disordered" evidence="10">
    <location>
        <begin position="704"/>
        <end position="781"/>
    </location>
</feature>
<dbReference type="InterPro" id="IPR009401">
    <property type="entry name" value="Med13_C"/>
</dbReference>
<dbReference type="EMBL" id="OU963862">
    <property type="protein sequence ID" value="CAH0380916.1"/>
    <property type="molecule type" value="Genomic_DNA"/>
</dbReference>
<feature type="compositionally biased region" description="Polar residues" evidence="10">
    <location>
        <begin position="767"/>
        <end position="781"/>
    </location>
</feature>
<evidence type="ECO:0000256" key="7">
    <source>
        <dbReference type="ARBA" id="ARBA00023163"/>
    </source>
</evidence>
<proteinExistence type="inferred from homology"/>
<evidence type="ECO:0000256" key="1">
    <source>
        <dbReference type="ARBA" id="ARBA00004123"/>
    </source>
</evidence>
<feature type="compositionally biased region" description="Low complexity" evidence="10">
    <location>
        <begin position="376"/>
        <end position="415"/>
    </location>
</feature>
<feature type="domain" description="Mediator complex subunit Med13 C-terminal" evidence="11">
    <location>
        <begin position="1736"/>
        <end position="2142"/>
    </location>
</feature>
<feature type="region of interest" description="Disordered" evidence="10">
    <location>
        <begin position="992"/>
        <end position="1069"/>
    </location>
</feature>
<evidence type="ECO:0000256" key="10">
    <source>
        <dbReference type="SAM" id="MobiDB-lite"/>
    </source>
</evidence>
<dbReference type="PANTHER" id="PTHR48249">
    <property type="entry name" value="MEDIATOR OF RNA POLYMERASE II TRANSCRIPTION SUBUNIT 13"/>
    <property type="match status" value="1"/>
</dbReference>
<protein>
    <recommendedName>
        <fullName evidence="3 9">Mediator of RNA polymerase II transcription subunit 13</fullName>
    </recommendedName>
</protein>
<accession>A0A9N9ZZN0</accession>
<keyword evidence="14" id="KW-1185">Reference proteome</keyword>
<organism evidence="13 14">
    <name type="scientific">Bemisia tabaci</name>
    <name type="common">Sweetpotato whitefly</name>
    <name type="synonym">Aleurodes tabaci</name>
    <dbReference type="NCBI Taxonomy" id="7038"/>
    <lineage>
        <taxon>Eukaryota</taxon>
        <taxon>Metazoa</taxon>
        <taxon>Ecdysozoa</taxon>
        <taxon>Arthropoda</taxon>
        <taxon>Hexapoda</taxon>
        <taxon>Insecta</taxon>
        <taxon>Pterygota</taxon>
        <taxon>Neoptera</taxon>
        <taxon>Paraneoptera</taxon>
        <taxon>Hemiptera</taxon>
        <taxon>Sternorrhyncha</taxon>
        <taxon>Aleyrodoidea</taxon>
        <taxon>Aleyrodidae</taxon>
        <taxon>Aleyrodinae</taxon>
        <taxon>Bemisia</taxon>
    </lineage>
</organism>
<dbReference type="GO" id="GO:0016592">
    <property type="term" value="C:mediator complex"/>
    <property type="evidence" value="ECO:0007669"/>
    <property type="project" value="InterPro"/>
</dbReference>
<name>A0A9N9ZZN0_BEMTA</name>
<dbReference type="Proteomes" id="UP001152759">
    <property type="component" value="Chromosome 1"/>
</dbReference>
<feature type="compositionally biased region" description="Polar residues" evidence="10">
    <location>
        <begin position="1046"/>
        <end position="1069"/>
    </location>
</feature>
<comment type="subunit">
    <text evidence="9">Component of the Mediator complex.</text>
</comment>
<dbReference type="PANTHER" id="PTHR48249:SF3">
    <property type="entry name" value="MEDIATOR OF RNA POLYMERASE II TRANSCRIPTION SUBUNIT 13"/>
    <property type="match status" value="1"/>
</dbReference>
<evidence type="ECO:0000313" key="13">
    <source>
        <dbReference type="EMBL" id="CAH0380916.1"/>
    </source>
</evidence>
<keyword evidence="8 9" id="KW-0539">Nucleus</keyword>
<feature type="compositionally biased region" description="Low complexity" evidence="10">
    <location>
        <begin position="719"/>
        <end position="730"/>
    </location>
</feature>
<dbReference type="KEGG" id="btab:109034020"/>
<keyword evidence="6 9" id="KW-0010">Activator</keyword>
<gene>
    <name evidence="13" type="ORF">BEMITA_LOCUS623</name>
</gene>
<evidence type="ECO:0000259" key="12">
    <source>
        <dbReference type="Pfam" id="PF18296"/>
    </source>
</evidence>